<evidence type="ECO:0000313" key="2">
    <source>
        <dbReference type="Proteomes" id="UP000307440"/>
    </source>
</evidence>
<name>A0A5C3KD54_COPMA</name>
<sequence length="234" mass="27200">MDNLPPFMLNNRKSVPEPKWDGTEETIRWFIRDFTWLCKRYDFPLAYHVQEIMSYIPSSHRDVWESVAQDHPIWDDFVKSILGYYPQPSLAGSSSRWDEFISECKTNPYRTSNKGHFFVYLREFTIALRAIERHRTVPNSEKVCKFSECLAPIIRELIDKHNPQNMDDVTAAGNAVFDYVLSFDPKTKELFNQLVHSNLEACRQSVIYQGYTPLSSANRDDPGLTVVPHGQTDT</sequence>
<accession>A0A5C3KD54</accession>
<reference evidence="1 2" key="1">
    <citation type="journal article" date="2019" name="Nat. Ecol. Evol.">
        <title>Megaphylogeny resolves global patterns of mushroom evolution.</title>
        <authorList>
            <person name="Varga T."/>
            <person name="Krizsan K."/>
            <person name="Foldi C."/>
            <person name="Dima B."/>
            <person name="Sanchez-Garcia M."/>
            <person name="Sanchez-Ramirez S."/>
            <person name="Szollosi G.J."/>
            <person name="Szarkandi J.G."/>
            <person name="Papp V."/>
            <person name="Albert L."/>
            <person name="Andreopoulos W."/>
            <person name="Angelini C."/>
            <person name="Antonin V."/>
            <person name="Barry K.W."/>
            <person name="Bougher N.L."/>
            <person name="Buchanan P."/>
            <person name="Buyck B."/>
            <person name="Bense V."/>
            <person name="Catcheside P."/>
            <person name="Chovatia M."/>
            <person name="Cooper J."/>
            <person name="Damon W."/>
            <person name="Desjardin D."/>
            <person name="Finy P."/>
            <person name="Geml J."/>
            <person name="Haridas S."/>
            <person name="Hughes K."/>
            <person name="Justo A."/>
            <person name="Karasinski D."/>
            <person name="Kautmanova I."/>
            <person name="Kiss B."/>
            <person name="Kocsube S."/>
            <person name="Kotiranta H."/>
            <person name="LaButti K.M."/>
            <person name="Lechner B.E."/>
            <person name="Liimatainen K."/>
            <person name="Lipzen A."/>
            <person name="Lukacs Z."/>
            <person name="Mihaltcheva S."/>
            <person name="Morgado L.N."/>
            <person name="Niskanen T."/>
            <person name="Noordeloos M.E."/>
            <person name="Ohm R.A."/>
            <person name="Ortiz-Santana B."/>
            <person name="Ovrebo C."/>
            <person name="Racz N."/>
            <person name="Riley R."/>
            <person name="Savchenko A."/>
            <person name="Shiryaev A."/>
            <person name="Soop K."/>
            <person name="Spirin V."/>
            <person name="Szebenyi C."/>
            <person name="Tomsovsky M."/>
            <person name="Tulloss R.E."/>
            <person name="Uehling J."/>
            <person name="Grigoriev I.V."/>
            <person name="Vagvolgyi C."/>
            <person name="Papp T."/>
            <person name="Martin F.M."/>
            <person name="Miettinen O."/>
            <person name="Hibbett D.S."/>
            <person name="Nagy L.G."/>
        </authorList>
    </citation>
    <scope>NUCLEOTIDE SEQUENCE [LARGE SCALE GENOMIC DNA]</scope>
    <source>
        <strain evidence="1 2">CBS 121175</strain>
    </source>
</reference>
<organism evidence="1 2">
    <name type="scientific">Coprinopsis marcescibilis</name>
    <name type="common">Agaric fungus</name>
    <name type="synonym">Psathyrella marcescibilis</name>
    <dbReference type="NCBI Taxonomy" id="230819"/>
    <lineage>
        <taxon>Eukaryota</taxon>
        <taxon>Fungi</taxon>
        <taxon>Dikarya</taxon>
        <taxon>Basidiomycota</taxon>
        <taxon>Agaricomycotina</taxon>
        <taxon>Agaricomycetes</taxon>
        <taxon>Agaricomycetidae</taxon>
        <taxon>Agaricales</taxon>
        <taxon>Agaricineae</taxon>
        <taxon>Psathyrellaceae</taxon>
        <taxon>Coprinopsis</taxon>
    </lineage>
</organism>
<dbReference type="Proteomes" id="UP000307440">
    <property type="component" value="Unassembled WGS sequence"/>
</dbReference>
<dbReference type="AlphaFoldDB" id="A0A5C3KD54"/>
<proteinExistence type="predicted"/>
<keyword evidence="2" id="KW-1185">Reference proteome</keyword>
<dbReference type="EMBL" id="ML210445">
    <property type="protein sequence ID" value="TFK17965.1"/>
    <property type="molecule type" value="Genomic_DNA"/>
</dbReference>
<protein>
    <submittedName>
        <fullName evidence="1">Uncharacterized protein</fullName>
    </submittedName>
</protein>
<gene>
    <name evidence="1" type="ORF">FA15DRAFT_661074</name>
</gene>
<evidence type="ECO:0000313" key="1">
    <source>
        <dbReference type="EMBL" id="TFK17965.1"/>
    </source>
</evidence>